<dbReference type="RefSeq" id="WP_330930651.1">
    <property type="nucleotide sequence ID" value="NZ_CP119075.1"/>
</dbReference>
<accession>A0AAF0CH70</accession>
<dbReference type="EMBL" id="CP119075">
    <property type="protein sequence ID" value="WED63947.1"/>
    <property type="molecule type" value="Genomic_DNA"/>
</dbReference>
<protein>
    <submittedName>
        <fullName evidence="1">DUF1365 domain-containing protein</fullName>
    </submittedName>
</protein>
<dbReference type="PANTHER" id="PTHR33973">
    <property type="entry name" value="OS07G0153300 PROTEIN"/>
    <property type="match status" value="1"/>
</dbReference>
<proteinExistence type="predicted"/>
<sequence>MRSRIFECHVMHARFLPRVHRFVYRLFMLSVDLDELPQLDRGLRLFSVNRGNLFSLRERDFLPLTEPAHNAAPTGECNHYGYTLADAPTLKERVLAYLEAHQVDPGVGARVELVTLPRMLGYRFNPVSFYYIRNAADEPVAAICEVTNTFHEMKPYLLSGDMLTSAGFRHRTPKFFYVSPFSDVDVAFDFKLRVPTDRLAVQIDDYTGADRTLTTTLAGPARAFTDGALALFLVKYPLLTLRVIFLIHWHAMRLWLKKVPWFAKAGRGADQRDLYRPHASLKREK</sequence>
<gene>
    <name evidence="1" type="ORF">PXH66_16540</name>
</gene>
<name>A0AAF0CH70_9BACT</name>
<evidence type="ECO:0000313" key="2">
    <source>
        <dbReference type="Proteomes" id="UP001218638"/>
    </source>
</evidence>
<dbReference type="KEGG" id="slom:PXH66_16540"/>
<dbReference type="AlphaFoldDB" id="A0AAF0CH70"/>
<dbReference type="Pfam" id="PF07103">
    <property type="entry name" value="DUF1365"/>
    <property type="match status" value="1"/>
</dbReference>
<keyword evidence="2" id="KW-1185">Reference proteome</keyword>
<organism evidence="1 2">
    <name type="scientific">Synoicihabitans lomoniglobus</name>
    <dbReference type="NCBI Taxonomy" id="2909285"/>
    <lineage>
        <taxon>Bacteria</taxon>
        <taxon>Pseudomonadati</taxon>
        <taxon>Verrucomicrobiota</taxon>
        <taxon>Opitutia</taxon>
        <taxon>Opitutales</taxon>
        <taxon>Opitutaceae</taxon>
        <taxon>Synoicihabitans</taxon>
    </lineage>
</organism>
<reference evidence="1" key="1">
    <citation type="submission" date="2023-03" db="EMBL/GenBank/DDBJ databases">
        <title>Lomoglobus Profundus gen. nov., sp. nov., a novel member of the phylum Verrucomicrobia, isolated from deep-marine sediment of South China Sea.</title>
        <authorList>
            <person name="Ahmad T."/>
            <person name="Ishaq S.E."/>
            <person name="Wang F."/>
        </authorList>
    </citation>
    <scope>NUCLEOTIDE SEQUENCE</scope>
    <source>
        <strain evidence="1">LMO-M01</strain>
    </source>
</reference>
<dbReference type="PANTHER" id="PTHR33973:SF4">
    <property type="entry name" value="OS07G0153300 PROTEIN"/>
    <property type="match status" value="1"/>
</dbReference>
<dbReference type="InterPro" id="IPR010775">
    <property type="entry name" value="DUF1365"/>
</dbReference>
<dbReference type="Proteomes" id="UP001218638">
    <property type="component" value="Chromosome"/>
</dbReference>
<evidence type="ECO:0000313" key="1">
    <source>
        <dbReference type="EMBL" id="WED63947.1"/>
    </source>
</evidence>